<dbReference type="SUPFAM" id="SSF51735">
    <property type="entry name" value="NAD(P)-binding Rossmann-fold domains"/>
    <property type="match status" value="1"/>
</dbReference>
<keyword evidence="10" id="KW-1185">Reference proteome</keyword>
<evidence type="ECO:0000259" key="8">
    <source>
        <dbReference type="SMART" id="SM00822"/>
    </source>
</evidence>
<feature type="domain" description="Ketoreductase" evidence="8">
    <location>
        <begin position="8"/>
        <end position="176"/>
    </location>
</feature>
<dbReference type="STRING" id="1777141.AWB80_06012"/>
<organism evidence="9 10">
    <name type="scientific">Caballeronia pedi</name>
    <dbReference type="NCBI Taxonomy" id="1777141"/>
    <lineage>
        <taxon>Bacteria</taxon>
        <taxon>Pseudomonadati</taxon>
        <taxon>Pseudomonadota</taxon>
        <taxon>Betaproteobacteria</taxon>
        <taxon>Burkholderiales</taxon>
        <taxon>Burkholderiaceae</taxon>
        <taxon>Caballeronia</taxon>
    </lineage>
</organism>
<evidence type="ECO:0000256" key="3">
    <source>
        <dbReference type="ARBA" id="ARBA00017650"/>
    </source>
</evidence>
<evidence type="ECO:0000256" key="2">
    <source>
        <dbReference type="ARBA" id="ARBA00006484"/>
    </source>
</evidence>
<comment type="catalytic activity">
    <reaction evidence="7">
        <text>a (3R)-hydroxyacyl-[ACP] + NADP(+) = a 3-oxoacyl-[ACP] + NADPH + H(+)</text>
        <dbReference type="Rhea" id="RHEA:17397"/>
        <dbReference type="Rhea" id="RHEA-COMP:9916"/>
        <dbReference type="Rhea" id="RHEA-COMP:9945"/>
        <dbReference type="ChEBI" id="CHEBI:15378"/>
        <dbReference type="ChEBI" id="CHEBI:57783"/>
        <dbReference type="ChEBI" id="CHEBI:58349"/>
        <dbReference type="ChEBI" id="CHEBI:78776"/>
        <dbReference type="ChEBI" id="CHEBI:78827"/>
        <dbReference type="EC" id="1.1.1.100"/>
    </reaction>
</comment>
<dbReference type="RefSeq" id="WP_061178359.1">
    <property type="nucleotide sequence ID" value="NZ_FCOE02000028.1"/>
</dbReference>
<comment type="similarity">
    <text evidence="2">Belongs to the short-chain dehydrogenases/reductases (SDR) family.</text>
</comment>
<dbReference type="FunFam" id="3.40.50.720:FF:000115">
    <property type="entry name" value="3-oxoacyl-[acyl-carrier-protein] reductase FabG"/>
    <property type="match status" value="1"/>
</dbReference>
<dbReference type="InterPro" id="IPR050259">
    <property type="entry name" value="SDR"/>
</dbReference>
<dbReference type="NCBIfam" id="NF005559">
    <property type="entry name" value="PRK07231.1"/>
    <property type="match status" value="1"/>
</dbReference>
<dbReference type="InterPro" id="IPR002347">
    <property type="entry name" value="SDR_fam"/>
</dbReference>
<evidence type="ECO:0000256" key="1">
    <source>
        <dbReference type="ARBA" id="ARBA00002607"/>
    </source>
</evidence>
<dbReference type="Gene3D" id="3.40.50.720">
    <property type="entry name" value="NAD(P)-binding Rossmann-like Domain"/>
    <property type="match status" value="1"/>
</dbReference>
<proteinExistence type="inferred from homology"/>
<keyword evidence="4" id="KW-0521">NADP</keyword>
<dbReference type="PROSITE" id="PS00061">
    <property type="entry name" value="ADH_SHORT"/>
    <property type="match status" value="1"/>
</dbReference>
<protein>
    <recommendedName>
        <fullName evidence="3">3-oxoacyl-[acyl-carrier-protein] reductase FabG</fullName>
    </recommendedName>
    <alternativeName>
        <fullName evidence="6">Beta-ketoacyl-ACP reductase</fullName>
    </alternativeName>
</protein>
<dbReference type="OrthoDB" id="8557335at2"/>
<dbReference type="PRINTS" id="PR00081">
    <property type="entry name" value="GDHRDH"/>
</dbReference>
<evidence type="ECO:0000256" key="4">
    <source>
        <dbReference type="ARBA" id="ARBA00022857"/>
    </source>
</evidence>
<evidence type="ECO:0000256" key="7">
    <source>
        <dbReference type="ARBA" id="ARBA00048508"/>
    </source>
</evidence>
<evidence type="ECO:0000313" key="9">
    <source>
        <dbReference type="EMBL" id="SAK87144.1"/>
    </source>
</evidence>
<evidence type="ECO:0000256" key="6">
    <source>
        <dbReference type="ARBA" id="ARBA00029899"/>
    </source>
</evidence>
<gene>
    <name evidence="9" type="ORF">AWB80_06012</name>
</gene>
<dbReference type="SMART" id="SM00822">
    <property type="entry name" value="PKS_KR"/>
    <property type="match status" value="1"/>
</dbReference>
<dbReference type="InterPro" id="IPR020904">
    <property type="entry name" value="Sc_DH/Rdtase_CS"/>
</dbReference>
<dbReference type="Proteomes" id="UP000054911">
    <property type="component" value="Unassembled WGS sequence"/>
</dbReference>
<keyword evidence="5" id="KW-0560">Oxidoreductase</keyword>
<dbReference type="EMBL" id="FCOE02000028">
    <property type="protein sequence ID" value="SAK87144.1"/>
    <property type="molecule type" value="Genomic_DNA"/>
</dbReference>
<sequence>MDLGLTGKVAIVTGSARGLGAATARRLAQEGAKVVITDINAELAQATAKALENEGLAAHCIVGDITREADVQRLVDETVAHFGRVHILVNNAGAPRDKYLVKMSADDWDFVMNVMLKGAFLAARAVMPHFIDQGWGRLINISSRAHLGNPTQANYSAAKAGLIGMAKALSMEEGRYGITSNCVAPGFMDTEMVQALPTYETIKERAVSAQPIKRAGRPDDIADAVAFLASERAGFISGEVLHVTGGRYG</sequence>
<evidence type="ECO:0000256" key="5">
    <source>
        <dbReference type="ARBA" id="ARBA00023002"/>
    </source>
</evidence>
<dbReference type="AlphaFoldDB" id="A0A158CXT3"/>
<evidence type="ECO:0000313" key="10">
    <source>
        <dbReference type="Proteomes" id="UP000054911"/>
    </source>
</evidence>
<dbReference type="GO" id="GO:0004316">
    <property type="term" value="F:3-oxoacyl-[acyl-carrier-protein] reductase (NADPH) activity"/>
    <property type="evidence" value="ECO:0007669"/>
    <property type="project" value="UniProtKB-EC"/>
</dbReference>
<dbReference type="InterPro" id="IPR057326">
    <property type="entry name" value="KR_dom"/>
</dbReference>
<dbReference type="InterPro" id="IPR036291">
    <property type="entry name" value="NAD(P)-bd_dom_sf"/>
</dbReference>
<dbReference type="PANTHER" id="PTHR42879">
    <property type="entry name" value="3-OXOACYL-(ACYL-CARRIER-PROTEIN) REDUCTASE"/>
    <property type="match status" value="1"/>
</dbReference>
<dbReference type="NCBIfam" id="NF009466">
    <property type="entry name" value="PRK12826.1-2"/>
    <property type="match status" value="1"/>
</dbReference>
<comment type="function">
    <text evidence="1">Catalyzes the NADPH-dependent reduction of beta-ketoacyl-ACP substrates to beta-hydroxyacyl-ACP products, the first reductive step in the elongation cycle of fatty acid biosynthesis.</text>
</comment>
<reference evidence="9" key="1">
    <citation type="submission" date="2016-01" db="EMBL/GenBank/DDBJ databases">
        <authorList>
            <person name="Peeters C."/>
        </authorList>
    </citation>
    <scope>NUCLEOTIDE SEQUENCE [LARGE SCALE GENOMIC DNA]</scope>
    <source>
        <strain evidence="9">LMG 29323</strain>
    </source>
</reference>
<dbReference type="PANTHER" id="PTHR42879:SF2">
    <property type="entry name" value="3-OXOACYL-[ACYL-CARRIER-PROTEIN] REDUCTASE FABG"/>
    <property type="match status" value="1"/>
</dbReference>
<dbReference type="Pfam" id="PF13561">
    <property type="entry name" value="adh_short_C2"/>
    <property type="match status" value="1"/>
</dbReference>
<accession>A0A158CXT3</accession>
<dbReference type="PRINTS" id="PR00080">
    <property type="entry name" value="SDRFAMILY"/>
</dbReference>
<dbReference type="GO" id="GO:0032787">
    <property type="term" value="P:monocarboxylic acid metabolic process"/>
    <property type="evidence" value="ECO:0007669"/>
    <property type="project" value="UniProtKB-ARBA"/>
</dbReference>
<name>A0A158CXT3_9BURK</name>
<comment type="caution">
    <text evidence="9">The sequence shown here is derived from an EMBL/GenBank/DDBJ whole genome shotgun (WGS) entry which is preliminary data.</text>
</comment>